<evidence type="ECO:0000256" key="1">
    <source>
        <dbReference type="SAM" id="Phobius"/>
    </source>
</evidence>
<dbReference type="SUPFAM" id="SSF49503">
    <property type="entry name" value="Cupredoxins"/>
    <property type="match status" value="1"/>
</dbReference>
<feature type="transmembrane region" description="Helical" evidence="1">
    <location>
        <begin position="29"/>
        <end position="47"/>
    </location>
</feature>
<keyword evidence="4" id="KW-1185">Reference proteome</keyword>
<keyword evidence="1" id="KW-0812">Transmembrane</keyword>
<dbReference type="Pfam" id="PF13473">
    <property type="entry name" value="Cupredoxin_1"/>
    <property type="match status" value="1"/>
</dbReference>
<proteinExistence type="predicted"/>
<name>A8F1G5_RICM5</name>
<keyword evidence="1" id="KW-1133">Transmembrane helix</keyword>
<dbReference type="CDD" id="cd04203">
    <property type="entry name" value="Cupredoxin_like_3"/>
    <property type="match status" value="1"/>
</dbReference>
<dbReference type="AlphaFoldDB" id="A8F1G5"/>
<dbReference type="InterPro" id="IPR008972">
    <property type="entry name" value="Cupredoxin"/>
</dbReference>
<evidence type="ECO:0000313" key="3">
    <source>
        <dbReference type="EMBL" id="ABV84751.1"/>
    </source>
</evidence>
<dbReference type="KEGG" id="rms:RMA_0558"/>
<protein>
    <recommendedName>
        <fullName evidence="2">EfeO-type cupredoxin-like domain-containing protein</fullName>
    </recommendedName>
</protein>
<organism evidence="3 4">
    <name type="scientific">Rickettsia massiliae (strain Mtu5)</name>
    <dbReference type="NCBI Taxonomy" id="416276"/>
    <lineage>
        <taxon>Bacteria</taxon>
        <taxon>Pseudomonadati</taxon>
        <taxon>Pseudomonadota</taxon>
        <taxon>Alphaproteobacteria</taxon>
        <taxon>Rickettsiales</taxon>
        <taxon>Rickettsiaceae</taxon>
        <taxon>Rickettsieae</taxon>
        <taxon>Rickettsia</taxon>
        <taxon>spotted fever group</taxon>
    </lineage>
</organism>
<dbReference type="HOGENOM" id="CLU_157112_2_0_5"/>
<dbReference type="EMBL" id="CP000683">
    <property type="protein sequence ID" value="ABV84751.1"/>
    <property type="molecule type" value="Genomic_DNA"/>
</dbReference>
<dbReference type="Gene3D" id="2.60.40.420">
    <property type="entry name" value="Cupredoxins - blue copper proteins"/>
    <property type="match status" value="1"/>
</dbReference>
<gene>
    <name evidence="3" type="ordered locus">RMA_0558</name>
</gene>
<reference evidence="3 4" key="1">
    <citation type="journal article" date="2007" name="Genome Res.">
        <title>Lateral gene transfer between obligate intracellular bacteria: evidence from the Rickettsia massiliae genome.</title>
        <authorList>
            <person name="Blanc G."/>
            <person name="Ogata H."/>
            <person name="Robert C."/>
            <person name="Audic S."/>
            <person name="Claverie J.-M."/>
            <person name="Raoult D."/>
        </authorList>
    </citation>
    <scope>NUCLEOTIDE SEQUENCE [LARGE SCALE GENOMIC DNA]</scope>
    <source>
        <strain evidence="4">Mtu5</strain>
    </source>
</reference>
<dbReference type="InterPro" id="IPR028096">
    <property type="entry name" value="EfeO_Cupredoxin"/>
</dbReference>
<sequence>MKRVYKVYKHLTLNFNYARSMDIIKKNKNIIILVGLILLAVIIYISTSKSSDNKTNDNILEVKIAIQDHKFVPNIVEVPKSTKIRLIVHNEDDTVEEFESHDLHREKIVMPNESIHIILAPLKSGKYEFFGDFHQDTAQGFIIVND</sequence>
<accession>A8F1G5</accession>
<feature type="domain" description="EfeO-type cupredoxin-like" evidence="2">
    <location>
        <begin position="36"/>
        <end position="144"/>
    </location>
</feature>
<evidence type="ECO:0000259" key="2">
    <source>
        <dbReference type="Pfam" id="PF13473"/>
    </source>
</evidence>
<keyword evidence="1" id="KW-0472">Membrane</keyword>
<evidence type="ECO:0000313" key="4">
    <source>
        <dbReference type="Proteomes" id="UP000001311"/>
    </source>
</evidence>
<dbReference type="Proteomes" id="UP000001311">
    <property type="component" value="Chromosome"/>
</dbReference>